<dbReference type="Proteomes" id="UP001566132">
    <property type="component" value="Unassembled WGS sequence"/>
</dbReference>
<evidence type="ECO:0000313" key="1">
    <source>
        <dbReference type="EMBL" id="KAL1494904.1"/>
    </source>
</evidence>
<proteinExistence type="predicted"/>
<comment type="caution">
    <text evidence="1">The sequence shown here is derived from an EMBL/GenBank/DDBJ whole genome shotgun (WGS) entry which is preliminary data.</text>
</comment>
<protein>
    <recommendedName>
        <fullName evidence="3">Transposase</fullName>
    </recommendedName>
</protein>
<evidence type="ECO:0008006" key="3">
    <source>
        <dbReference type="Google" id="ProtNLM"/>
    </source>
</evidence>
<name>A0ABD1EJM5_HYPHA</name>
<sequence length="87" mass="10161">MVVLLACFNAMSMPPRHPRMVEDDCRWRRRQGHRFQVCPNCRTVSNRDVNAARGIWSWLPQVQNYQIAQPTTKHVRRPAFNTLSAIA</sequence>
<evidence type="ECO:0000313" key="2">
    <source>
        <dbReference type="Proteomes" id="UP001566132"/>
    </source>
</evidence>
<accession>A0ABD1EJM5</accession>
<reference evidence="1 2" key="1">
    <citation type="submission" date="2024-05" db="EMBL/GenBank/DDBJ databases">
        <title>Genetic variation in Jamaican populations of the coffee berry borer (Hypothenemus hampei).</title>
        <authorList>
            <person name="Errbii M."/>
            <person name="Myrie A."/>
        </authorList>
    </citation>
    <scope>NUCLEOTIDE SEQUENCE [LARGE SCALE GENOMIC DNA]</scope>
    <source>
        <strain evidence="1">JA-Hopewell-2020-01-JO</strain>
        <tissue evidence="1">Whole body</tissue>
    </source>
</reference>
<keyword evidence="2" id="KW-1185">Reference proteome</keyword>
<dbReference type="EMBL" id="JBDJPC010000007">
    <property type="protein sequence ID" value="KAL1494904.1"/>
    <property type="molecule type" value="Genomic_DNA"/>
</dbReference>
<organism evidence="1 2">
    <name type="scientific">Hypothenemus hampei</name>
    <name type="common">Coffee berry borer</name>
    <dbReference type="NCBI Taxonomy" id="57062"/>
    <lineage>
        <taxon>Eukaryota</taxon>
        <taxon>Metazoa</taxon>
        <taxon>Ecdysozoa</taxon>
        <taxon>Arthropoda</taxon>
        <taxon>Hexapoda</taxon>
        <taxon>Insecta</taxon>
        <taxon>Pterygota</taxon>
        <taxon>Neoptera</taxon>
        <taxon>Endopterygota</taxon>
        <taxon>Coleoptera</taxon>
        <taxon>Polyphaga</taxon>
        <taxon>Cucujiformia</taxon>
        <taxon>Curculionidae</taxon>
        <taxon>Scolytinae</taxon>
        <taxon>Hypothenemus</taxon>
    </lineage>
</organism>
<gene>
    <name evidence="1" type="ORF">ABEB36_010418</name>
</gene>
<dbReference type="AlphaFoldDB" id="A0ABD1EJM5"/>